<evidence type="ECO:0000256" key="1">
    <source>
        <dbReference type="SAM" id="Phobius"/>
    </source>
</evidence>
<reference evidence="2 3" key="1">
    <citation type="submission" date="2023-08" db="EMBL/GenBank/DDBJ databases">
        <title>Achromobacter seleniivolatilans sp. nov., isolated from seleniferous soil.</title>
        <authorList>
            <person name="Zhang S."/>
            <person name="Li K."/>
            <person name="Peng J."/>
            <person name="Zhao Q."/>
            <person name="Wang H."/>
            <person name="Guo Y."/>
        </authorList>
    </citation>
    <scope>NUCLEOTIDE SEQUENCE [LARGE SCALE GENOMIC DNA]</scope>
    <source>
        <strain evidence="2 3">R39</strain>
    </source>
</reference>
<dbReference type="Proteomes" id="UP001234798">
    <property type="component" value="Chromosome"/>
</dbReference>
<keyword evidence="1" id="KW-0472">Membrane</keyword>
<dbReference type="RefSeq" id="WP_306946588.1">
    <property type="nucleotide sequence ID" value="NZ_CP132976.1"/>
</dbReference>
<organism evidence="2 3">
    <name type="scientific">Achromobacter seleniivolatilans</name>
    <dbReference type="NCBI Taxonomy" id="3047478"/>
    <lineage>
        <taxon>Bacteria</taxon>
        <taxon>Pseudomonadati</taxon>
        <taxon>Pseudomonadota</taxon>
        <taxon>Betaproteobacteria</taxon>
        <taxon>Burkholderiales</taxon>
        <taxon>Alcaligenaceae</taxon>
        <taxon>Achromobacter</taxon>
    </lineage>
</organism>
<keyword evidence="1" id="KW-0812">Transmembrane</keyword>
<name>A0ABY9M512_9BURK</name>
<gene>
    <name evidence="2" type="ORF">RAS12_06935</name>
</gene>
<sequence length="120" mass="13115">MLPTSVIIALLVLQLAIAIPLIAVAVQLVRLIHWAFWAPPETRGERPHFTGPVLALIFSTLAASDFLSFEPFVSLSEMNPVPLSARAYLTVGFLALAVWCWAYAGVVRKRIRGMLGISEA</sequence>
<evidence type="ECO:0000313" key="2">
    <source>
        <dbReference type="EMBL" id="WMD22103.1"/>
    </source>
</evidence>
<accession>A0ABY9M512</accession>
<protein>
    <submittedName>
        <fullName evidence="2">Uncharacterized protein</fullName>
    </submittedName>
</protein>
<keyword evidence="3" id="KW-1185">Reference proteome</keyword>
<feature type="transmembrane region" description="Helical" evidence="1">
    <location>
        <begin position="6"/>
        <end position="29"/>
    </location>
</feature>
<evidence type="ECO:0000313" key="3">
    <source>
        <dbReference type="Proteomes" id="UP001234798"/>
    </source>
</evidence>
<keyword evidence="1" id="KW-1133">Transmembrane helix</keyword>
<proteinExistence type="predicted"/>
<dbReference type="EMBL" id="CP132976">
    <property type="protein sequence ID" value="WMD22103.1"/>
    <property type="molecule type" value="Genomic_DNA"/>
</dbReference>
<feature type="transmembrane region" description="Helical" evidence="1">
    <location>
        <begin position="87"/>
        <end position="106"/>
    </location>
</feature>